<dbReference type="PROSITE" id="PS00455">
    <property type="entry name" value="AMP_BINDING"/>
    <property type="match status" value="1"/>
</dbReference>
<dbReference type="Gene3D" id="1.10.1200.10">
    <property type="entry name" value="ACP-like"/>
    <property type="match status" value="1"/>
</dbReference>
<evidence type="ECO:0000313" key="7">
    <source>
        <dbReference type="Proteomes" id="UP001152607"/>
    </source>
</evidence>
<dbReference type="InterPro" id="IPR036736">
    <property type="entry name" value="ACP-like_sf"/>
</dbReference>
<dbReference type="PROSITE" id="PS50075">
    <property type="entry name" value="CARRIER"/>
    <property type="match status" value="1"/>
</dbReference>
<comment type="caution">
    <text evidence="6">The sequence shown here is derived from an EMBL/GenBank/DDBJ whole genome shotgun (WGS) entry which is preliminary data.</text>
</comment>
<dbReference type="Pfam" id="PF00501">
    <property type="entry name" value="AMP-binding"/>
    <property type="match status" value="1"/>
</dbReference>
<evidence type="ECO:0000256" key="2">
    <source>
        <dbReference type="ARBA" id="ARBA00022553"/>
    </source>
</evidence>
<dbReference type="PANTHER" id="PTHR45527">
    <property type="entry name" value="NONRIBOSOMAL PEPTIDE SYNTHETASE"/>
    <property type="match status" value="1"/>
</dbReference>
<feature type="domain" description="Carrier" evidence="5">
    <location>
        <begin position="529"/>
        <end position="605"/>
    </location>
</feature>
<organism evidence="6 7">
    <name type="scientific">Periconia digitata</name>
    <dbReference type="NCBI Taxonomy" id="1303443"/>
    <lineage>
        <taxon>Eukaryota</taxon>
        <taxon>Fungi</taxon>
        <taxon>Dikarya</taxon>
        <taxon>Ascomycota</taxon>
        <taxon>Pezizomycotina</taxon>
        <taxon>Dothideomycetes</taxon>
        <taxon>Pleosporomycetidae</taxon>
        <taxon>Pleosporales</taxon>
        <taxon>Massarineae</taxon>
        <taxon>Periconiaceae</taxon>
        <taxon>Periconia</taxon>
    </lineage>
</organism>
<dbReference type="EMBL" id="CAOQHR010000008">
    <property type="protein sequence ID" value="CAI6338802.1"/>
    <property type="molecule type" value="Genomic_DNA"/>
</dbReference>
<dbReference type="SUPFAM" id="SSF52777">
    <property type="entry name" value="CoA-dependent acyltransferases"/>
    <property type="match status" value="2"/>
</dbReference>
<dbReference type="Gene3D" id="3.40.50.12780">
    <property type="entry name" value="N-terminal domain of ligase-like"/>
    <property type="match status" value="1"/>
</dbReference>
<feature type="region of interest" description="Disordered" evidence="4">
    <location>
        <begin position="826"/>
        <end position="849"/>
    </location>
</feature>
<sequence length="1065" mass="118968">MRVSDTFSSKHPARANGVDPIQTTIVDLFDYWAHKTPDRTAAEWEGKRLTYSELRTASLHVSQALLNAGVAHRDQVPLLTRMSLEMLPAIIGILRVGACYAPIDVAVWGVSRIEYALDALSSSVAVATTWCPEVQLPIVTVNFQRSWFHASLKENETLEKQLSDRRSALQNNDLVWIFFTSGTTGKPKGVMIPHSAAYAYSLVQYMDQNTEDVEFRNLLAFSVSFDGCASVMWATITQGRTLVMASASSFPDVSVTCDALMLTPSMLEILDPLGPYERVRYIFLGAEDPSREVVRQWITPARKVFTTYGPSETTCIITLGRIDPDTEISLGELLPGFKVVLVDENMEESDRGEMMIAGPGVGLGYLNNTELTNRKFIQWKGDRFYRTGDLARKNTSGQFVWAGRADSLVKNRGFLINLETEVEATMLSFPSVQKAVALKWRDRLIGYVQPTTVDTTALRDFMKTRVDPFVIPDDIIKRDKFPLNVNGKIDKVALEAQREEKWQSEQAHSESVLAAGSNMNGVEPRSNGVENSHILNALRGTFSKCLHVGQAQLNEESSFTSLGGNSFSAIRASQSLKRFGYEVSPVQILRLDTIGELERIVREAPSSEPRLETNVLSTNDSERIPATPVQVVHLRRSIETPEAAALIGTARWIADARKTPTPSELHKAFIKALSAHDVFSTRFHLEDMTFSRLDRLNFDWREVSVRDSEFEEACIAAEQQTRRDMYPLSTSDIEVPFYRVTCISVPDRKALAYVTGIHHVLVDVIAQTVLARDIDLALAGESIPQGPSMKEFARYMNQYKQRKLEDAIRMVESMVQPLATTAVLQLPQPNESQGTREVGGEQNSSDQGFDSTYLRLNAPDVIIRKADLDAAAARLRCTPSTLVYAAWSLFLRSISTPDCQDAVGFRISLSGRTVSWDKVDSVVGCLTDSGPFATRVPKDHTDLTIYDWIAQVHKSTLNLFELDGLYQALPKSLLSDPHTNTTNVLCFLNMDPPSTPHWSYAETQKHVYHISWYAFQDGDNVATQFEIQRQRVDADWAVSIASVPTRLLQRLVNADEGCLLADFFN</sequence>
<keyword evidence="7" id="KW-1185">Reference proteome</keyword>
<evidence type="ECO:0000256" key="4">
    <source>
        <dbReference type="SAM" id="MobiDB-lite"/>
    </source>
</evidence>
<dbReference type="GO" id="GO:0005737">
    <property type="term" value="C:cytoplasm"/>
    <property type="evidence" value="ECO:0007669"/>
    <property type="project" value="TreeGrafter"/>
</dbReference>
<dbReference type="Pfam" id="PF00668">
    <property type="entry name" value="Condensation"/>
    <property type="match status" value="1"/>
</dbReference>
<dbReference type="InterPro" id="IPR023213">
    <property type="entry name" value="CAT-like_dom_sf"/>
</dbReference>
<dbReference type="Gene3D" id="3.30.559.30">
    <property type="entry name" value="Nonribosomal peptide synthetase, condensation domain"/>
    <property type="match status" value="1"/>
</dbReference>
<name>A0A9W4UPL3_9PLEO</name>
<dbReference type="InterPro" id="IPR000873">
    <property type="entry name" value="AMP-dep_synth/lig_dom"/>
</dbReference>
<keyword evidence="3" id="KW-0436">Ligase</keyword>
<reference evidence="6" key="1">
    <citation type="submission" date="2023-01" db="EMBL/GenBank/DDBJ databases">
        <authorList>
            <person name="Van Ghelder C."/>
            <person name="Rancurel C."/>
        </authorList>
    </citation>
    <scope>NUCLEOTIDE SEQUENCE</scope>
    <source>
        <strain evidence="6">CNCM I-4278</strain>
    </source>
</reference>
<dbReference type="GO" id="GO:0044550">
    <property type="term" value="P:secondary metabolite biosynthetic process"/>
    <property type="evidence" value="ECO:0007669"/>
    <property type="project" value="TreeGrafter"/>
</dbReference>
<protein>
    <recommendedName>
        <fullName evidence="5">Carrier domain-containing protein</fullName>
    </recommendedName>
</protein>
<dbReference type="InterPro" id="IPR020845">
    <property type="entry name" value="AMP-binding_CS"/>
</dbReference>
<dbReference type="Gene3D" id="3.30.300.30">
    <property type="match status" value="1"/>
</dbReference>
<dbReference type="OrthoDB" id="416786at2759"/>
<dbReference type="Pfam" id="PF00550">
    <property type="entry name" value="PP-binding"/>
    <property type="match status" value="1"/>
</dbReference>
<dbReference type="InterPro" id="IPR001242">
    <property type="entry name" value="Condensation_dom"/>
</dbReference>
<dbReference type="SUPFAM" id="SSF56801">
    <property type="entry name" value="Acetyl-CoA synthetase-like"/>
    <property type="match status" value="1"/>
</dbReference>
<keyword evidence="1" id="KW-0596">Phosphopantetheine</keyword>
<dbReference type="GO" id="GO:0031177">
    <property type="term" value="F:phosphopantetheine binding"/>
    <property type="evidence" value="ECO:0007669"/>
    <property type="project" value="TreeGrafter"/>
</dbReference>
<dbReference type="Proteomes" id="UP001152607">
    <property type="component" value="Unassembled WGS sequence"/>
</dbReference>
<evidence type="ECO:0000313" key="6">
    <source>
        <dbReference type="EMBL" id="CAI6338802.1"/>
    </source>
</evidence>
<evidence type="ECO:0000259" key="5">
    <source>
        <dbReference type="PROSITE" id="PS50075"/>
    </source>
</evidence>
<dbReference type="SUPFAM" id="SSF47336">
    <property type="entry name" value="ACP-like"/>
    <property type="match status" value="1"/>
</dbReference>
<gene>
    <name evidence="6" type="ORF">PDIGIT_LOCUS11937</name>
</gene>
<dbReference type="Gene3D" id="3.30.559.10">
    <property type="entry name" value="Chloramphenicol acetyltransferase-like domain"/>
    <property type="match status" value="1"/>
</dbReference>
<dbReference type="GO" id="GO:0043041">
    <property type="term" value="P:amino acid activation for nonribosomal peptide biosynthetic process"/>
    <property type="evidence" value="ECO:0007669"/>
    <property type="project" value="TreeGrafter"/>
</dbReference>
<dbReference type="AlphaFoldDB" id="A0A9W4UPL3"/>
<dbReference type="InterPro" id="IPR009081">
    <property type="entry name" value="PP-bd_ACP"/>
</dbReference>
<dbReference type="PANTHER" id="PTHR45527:SF1">
    <property type="entry name" value="FATTY ACID SYNTHASE"/>
    <property type="match status" value="1"/>
</dbReference>
<evidence type="ECO:0000256" key="1">
    <source>
        <dbReference type="ARBA" id="ARBA00022450"/>
    </source>
</evidence>
<dbReference type="InterPro" id="IPR042099">
    <property type="entry name" value="ANL_N_sf"/>
</dbReference>
<keyword evidence="2" id="KW-0597">Phosphoprotein</keyword>
<dbReference type="GO" id="GO:0016874">
    <property type="term" value="F:ligase activity"/>
    <property type="evidence" value="ECO:0007669"/>
    <property type="project" value="UniProtKB-KW"/>
</dbReference>
<accession>A0A9W4UPL3</accession>
<proteinExistence type="predicted"/>
<dbReference type="InterPro" id="IPR045851">
    <property type="entry name" value="AMP-bd_C_sf"/>
</dbReference>
<evidence type="ECO:0000256" key="3">
    <source>
        <dbReference type="ARBA" id="ARBA00022598"/>
    </source>
</evidence>